<dbReference type="InterPro" id="IPR000415">
    <property type="entry name" value="Nitroreductase-like"/>
</dbReference>
<name>A0A4R0K2S9_9ACTN</name>
<comment type="caution">
    <text evidence="2">The sequence shown here is derived from an EMBL/GenBank/DDBJ whole genome shotgun (WGS) entry which is preliminary data.</text>
</comment>
<dbReference type="AlphaFoldDB" id="A0A4R0K2S9"/>
<gene>
    <name evidence="2" type="ORF">E0H73_39720</name>
</gene>
<evidence type="ECO:0008006" key="4">
    <source>
        <dbReference type="Google" id="ProtNLM"/>
    </source>
</evidence>
<feature type="region of interest" description="Disordered" evidence="1">
    <location>
        <begin position="103"/>
        <end position="130"/>
    </location>
</feature>
<dbReference type="SUPFAM" id="SSF55469">
    <property type="entry name" value="FMN-dependent nitroreductase-like"/>
    <property type="match status" value="1"/>
</dbReference>
<proteinExistence type="predicted"/>
<dbReference type="Gene3D" id="3.40.109.10">
    <property type="entry name" value="NADH Oxidase"/>
    <property type="match status" value="1"/>
</dbReference>
<dbReference type="OrthoDB" id="8156917at2"/>
<keyword evidence="3" id="KW-1185">Reference proteome</keyword>
<evidence type="ECO:0000313" key="2">
    <source>
        <dbReference type="EMBL" id="TCC54291.1"/>
    </source>
</evidence>
<evidence type="ECO:0000256" key="1">
    <source>
        <dbReference type="SAM" id="MobiDB-lite"/>
    </source>
</evidence>
<reference evidence="2 3" key="1">
    <citation type="submission" date="2019-02" db="EMBL/GenBank/DDBJ databases">
        <title>Kribbella capetownensis sp. nov. and Kribbella speibonae sp. nov., isolated from soil.</title>
        <authorList>
            <person name="Curtis S.M."/>
            <person name="Norton I."/>
            <person name="Everest G.J."/>
            <person name="Meyers P.R."/>
        </authorList>
    </citation>
    <scope>NUCLEOTIDE SEQUENCE [LARGE SCALE GENOMIC DNA]</scope>
    <source>
        <strain evidence="2 3">NRRL B-24813</strain>
    </source>
</reference>
<organism evidence="2 3">
    <name type="scientific">Kribbella pittospori</name>
    <dbReference type="NCBI Taxonomy" id="722689"/>
    <lineage>
        <taxon>Bacteria</taxon>
        <taxon>Bacillati</taxon>
        <taxon>Actinomycetota</taxon>
        <taxon>Actinomycetes</taxon>
        <taxon>Propionibacteriales</taxon>
        <taxon>Kribbellaceae</taxon>
        <taxon>Kribbella</taxon>
    </lineage>
</organism>
<evidence type="ECO:0000313" key="3">
    <source>
        <dbReference type="Proteomes" id="UP000291144"/>
    </source>
</evidence>
<dbReference type="EMBL" id="SJKB01000020">
    <property type="protein sequence ID" value="TCC54291.1"/>
    <property type="molecule type" value="Genomic_DNA"/>
</dbReference>
<sequence>MSAEHIDVLLTAAVAAPSMHNTQPWRFEVSGHVIDLFLDGSRTLPAEDPTGRAMRIAAGAATFNLRCAAASLGYGTWLGEPEVHAVLDLVLDSDLREIHDWHRRAERARRPDSGTARRPVAEFLSTKEQS</sequence>
<protein>
    <recommendedName>
        <fullName evidence="4">Nitroreductase domain-containing protein</fullName>
    </recommendedName>
</protein>
<accession>A0A4R0K2S9</accession>
<dbReference type="GO" id="GO:0016491">
    <property type="term" value="F:oxidoreductase activity"/>
    <property type="evidence" value="ECO:0007669"/>
    <property type="project" value="InterPro"/>
</dbReference>
<dbReference type="Proteomes" id="UP000291144">
    <property type="component" value="Unassembled WGS sequence"/>
</dbReference>